<evidence type="ECO:0000313" key="2">
    <source>
        <dbReference type="EMBL" id="KAK7967865.1"/>
    </source>
</evidence>
<dbReference type="Proteomes" id="UP001391051">
    <property type="component" value="Unassembled WGS sequence"/>
</dbReference>
<evidence type="ECO:0000259" key="1">
    <source>
        <dbReference type="PROSITE" id="PS50053"/>
    </source>
</evidence>
<accession>A0ABR1QYU4</accession>
<dbReference type="EMBL" id="JAQQWE010000001">
    <property type="protein sequence ID" value="KAK7967865.1"/>
    <property type="molecule type" value="Genomic_DNA"/>
</dbReference>
<gene>
    <name evidence="2" type="ORF">PG986_002142</name>
</gene>
<keyword evidence="3" id="KW-1185">Reference proteome</keyword>
<comment type="caution">
    <text evidence="2">The sequence shown here is derived from an EMBL/GenBank/DDBJ whole genome shotgun (WGS) entry which is preliminary data.</text>
</comment>
<dbReference type="GeneID" id="92071426"/>
<dbReference type="Pfam" id="PF00240">
    <property type="entry name" value="ubiquitin"/>
    <property type="match status" value="1"/>
</dbReference>
<name>A0ABR1QYU4_9PEZI</name>
<dbReference type="PROSITE" id="PS50053">
    <property type="entry name" value="UBIQUITIN_2"/>
    <property type="match status" value="1"/>
</dbReference>
<feature type="domain" description="Ubiquitin-like" evidence="1">
    <location>
        <begin position="199"/>
        <end position="274"/>
    </location>
</feature>
<dbReference type="SUPFAM" id="SSF54236">
    <property type="entry name" value="Ubiquitin-like"/>
    <property type="match status" value="1"/>
</dbReference>
<dbReference type="RefSeq" id="XP_066707257.1">
    <property type="nucleotide sequence ID" value="XM_066838364.1"/>
</dbReference>
<dbReference type="InterPro" id="IPR000626">
    <property type="entry name" value="Ubiquitin-like_dom"/>
</dbReference>
<dbReference type="InterPro" id="IPR029071">
    <property type="entry name" value="Ubiquitin-like_domsf"/>
</dbReference>
<sequence length="422" mass="47386">MISPGEASTSKYVCSIDNDAIEITRTEPPILGDSWLKIQFMRTIRVPDNTTETLKLPPGLGRFALSQVSKYEDNLPINVSARGGVFFIMHPNESMWVSFKARDPFMVKLYAGGVNGLSGEYKFEDAETIVRRQHRYRSGQQIQDYIVTPGQQWLDGIAVSPGVFRQFKALPSGQDYSFNALFGKPLRASESLFQLGGEHEVVVYSVGGGAFSFCCDVNIEVLDIKKAIKRWIGIKHDDMTFIYDGRRLKDNKTLFDYQHRDGDSITLAVHRGGDTGASFIEHERSVQVAAGGVVEQNIKRDWLDPKGWEPERTITIPVHILNPEAYLQAGLSLFNIGQAHTFRSVQSIVKAKRNWVRTYGVNKNMNPQLIELGGKEGQGFVAEDDINPVVNLHGVVANPDDLVNFWGPFRYFRVLADLEKEL</sequence>
<evidence type="ECO:0000313" key="3">
    <source>
        <dbReference type="Proteomes" id="UP001391051"/>
    </source>
</evidence>
<organism evidence="2 3">
    <name type="scientific">Apiospora aurea</name>
    <dbReference type="NCBI Taxonomy" id="335848"/>
    <lineage>
        <taxon>Eukaryota</taxon>
        <taxon>Fungi</taxon>
        <taxon>Dikarya</taxon>
        <taxon>Ascomycota</taxon>
        <taxon>Pezizomycotina</taxon>
        <taxon>Sordariomycetes</taxon>
        <taxon>Xylariomycetidae</taxon>
        <taxon>Amphisphaeriales</taxon>
        <taxon>Apiosporaceae</taxon>
        <taxon>Apiospora</taxon>
    </lineage>
</organism>
<dbReference type="CDD" id="cd17039">
    <property type="entry name" value="Ubl_ubiquitin_like"/>
    <property type="match status" value="1"/>
</dbReference>
<dbReference type="Gene3D" id="3.10.20.90">
    <property type="entry name" value="Phosphatidylinositol 3-kinase Catalytic Subunit, Chain A, domain 1"/>
    <property type="match status" value="1"/>
</dbReference>
<reference evidence="2 3" key="1">
    <citation type="submission" date="2023-01" db="EMBL/GenBank/DDBJ databases">
        <title>Analysis of 21 Apiospora genomes using comparative genomics revels a genus with tremendous synthesis potential of carbohydrate active enzymes and secondary metabolites.</title>
        <authorList>
            <person name="Sorensen T."/>
        </authorList>
    </citation>
    <scope>NUCLEOTIDE SEQUENCE [LARGE SCALE GENOMIC DNA]</scope>
    <source>
        <strain evidence="2 3">CBS 24483</strain>
    </source>
</reference>
<protein>
    <recommendedName>
        <fullName evidence="1">Ubiquitin-like domain-containing protein</fullName>
    </recommendedName>
</protein>
<proteinExistence type="predicted"/>